<dbReference type="SUPFAM" id="SSF47336">
    <property type="entry name" value="ACP-like"/>
    <property type="match status" value="1"/>
</dbReference>
<feature type="domain" description="Carrier" evidence="6">
    <location>
        <begin position="560"/>
        <end position="637"/>
    </location>
</feature>
<dbReference type="SUPFAM" id="SSF56801">
    <property type="entry name" value="Acetyl-CoA synthetase-like"/>
    <property type="match status" value="1"/>
</dbReference>
<dbReference type="InterPro" id="IPR010071">
    <property type="entry name" value="AA_adenyl_dom"/>
</dbReference>
<comment type="caution">
    <text evidence="7">The sequence shown here is derived from an EMBL/GenBank/DDBJ whole genome shotgun (WGS) entry which is preliminary data.</text>
</comment>
<dbReference type="InterPro" id="IPR020806">
    <property type="entry name" value="PKS_PP-bd"/>
</dbReference>
<reference evidence="7 8" key="1">
    <citation type="submission" date="2017-01" db="EMBL/GenBank/DDBJ databases">
        <authorList>
            <person name="Varghese N."/>
            <person name="Submissions S."/>
        </authorList>
    </citation>
    <scope>NUCLEOTIDE SEQUENCE [LARGE SCALE GENOMIC DNA]</scope>
    <source>
        <strain evidence="7 8">ATCC 23464</strain>
    </source>
</reference>
<dbReference type="InterPro" id="IPR025110">
    <property type="entry name" value="AMP-bd_C"/>
</dbReference>
<evidence type="ECO:0000313" key="8">
    <source>
        <dbReference type="Proteomes" id="UP000186666"/>
    </source>
</evidence>
<dbReference type="Proteomes" id="UP000186666">
    <property type="component" value="Unassembled WGS sequence"/>
</dbReference>
<keyword evidence="3" id="KW-0597">Phosphoprotein</keyword>
<protein>
    <submittedName>
        <fullName evidence="7">Amino acid adenylation domain-containing protein</fullName>
    </submittedName>
</protein>
<dbReference type="Pfam" id="PF00501">
    <property type="entry name" value="AMP-binding"/>
    <property type="match status" value="1"/>
</dbReference>
<name>A0ABY1K2M1_9BACL</name>
<evidence type="ECO:0000256" key="2">
    <source>
        <dbReference type="ARBA" id="ARBA00022450"/>
    </source>
</evidence>
<proteinExistence type="inferred from homology"/>
<organism evidence="7 8">
    <name type="scientific">Paenibacillus macquariensis</name>
    <dbReference type="NCBI Taxonomy" id="948756"/>
    <lineage>
        <taxon>Bacteria</taxon>
        <taxon>Bacillati</taxon>
        <taxon>Bacillota</taxon>
        <taxon>Bacilli</taxon>
        <taxon>Bacillales</taxon>
        <taxon>Paenibacillaceae</taxon>
        <taxon>Paenibacillus</taxon>
    </lineage>
</organism>
<dbReference type="PROSITE" id="PS00455">
    <property type="entry name" value="AMP_BINDING"/>
    <property type="match status" value="1"/>
</dbReference>
<evidence type="ECO:0000256" key="3">
    <source>
        <dbReference type="ARBA" id="ARBA00022553"/>
    </source>
</evidence>
<dbReference type="Gene3D" id="3.30.300.30">
    <property type="match status" value="1"/>
</dbReference>
<sequence length="674" mass="75890">MELNLDNFEILTQEEKRVIAEMNNTYKVYTERGTIPELFTRQASVAPERIAIKDMDSSMTYRELEQESNRIARILNRAGVEPGQLVVVMTERGMGLLTAVFGVLKAGGAYVPIDPNYPEKRIRYMLHDSACRVLVTDSANLEALIGFLPETVSVIVCLDHTSIQSDRYLVYQRADIESEDNGAWTCLASEQNLAYVIYTSGSTGEPKGVTISHEAVLNTLFWLQETFQLTETDVIAQKTSASFTDSVWEFFWPLIYGANISIIRSETVKDPRKLYEQLLKDEVSITQFVPAQMSLFLDEVKAEISGDPLPALKWVFNGGEALLVNMVRDWFDTFGNAKIANIYGMTESAIYATNFVIENRPAEGVLRIPLGRPISNTRVFILDHQGQLCPFNGKGEICIGGTGLTQGYWNKADLNEKAFTKHPATGENLYRTGDLGLLRSDGVLEYLGRKDDQVQIRGFRVELKEVERAVSDFHLVKETAVISEEDSYGVKSLLCYFTSSEIGLEVNDLLESLKTILPDYMIPSHFIELNEMPLTSNGKIDRKNLPKMEGRTTRTFEYAAPRNEKETVMARIWANILNKDENDIGIHDSFFEIGGTSISIVRLHRRIKQELGHDVTVADLFSYPTITAYFDHFENRNNGDDKLDQDLMSLLDQIESGSIDVSQSMNALNSLKEG</sequence>
<keyword evidence="4" id="KW-0677">Repeat</keyword>
<accession>A0ABY1K2M1</accession>
<dbReference type="InterPro" id="IPR036736">
    <property type="entry name" value="ACP-like_sf"/>
</dbReference>
<evidence type="ECO:0000256" key="4">
    <source>
        <dbReference type="ARBA" id="ARBA00022737"/>
    </source>
</evidence>
<evidence type="ECO:0000256" key="1">
    <source>
        <dbReference type="ARBA" id="ARBA00006432"/>
    </source>
</evidence>
<evidence type="ECO:0000256" key="5">
    <source>
        <dbReference type="ARBA" id="ARBA00023194"/>
    </source>
</evidence>
<keyword evidence="5" id="KW-0045">Antibiotic biosynthesis</keyword>
<dbReference type="RefSeq" id="WP_068579266.1">
    <property type="nucleotide sequence ID" value="NZ_FTNK01000008.1"/>
</dbReference>
<dbReference type="Gene3D" id="3.40.50.12780">
    <property type="entry name" value="N-terminal domain of ligase-like"/>
    <property type="match status" value="1"/>
</dbReference>
<keyword evidence="8" id="KW-1185">Reference proteome</keyword>
<dbReference type="InterPro" id="IPR045851">
    <property type="entry name" value="AMP-bd_C_sf"/>
</dbReference>
<dbReference type="Gene3D" id="1.10.1200.10">
    <property type="entry name" value="ACP-like"/>
    <property type="match status" value="1"/>
</dbReference>
<keyword evidence="2" id="KW-0596">Phosphopantetheine</keyword>
<dbReference type="InterPro" id="IPR000873">
    <property type="entry name" value="AMP-dep_synth/lig_dom"/>
</dbReference>
<evidence type="ECO:0000259" key="6">
    <source>
        <dbReference type="PROSITE" id="PS50075"/>
    </source>
</evidence>
<dbReference type="PANTHER" id="PTHR45527:SF1">
    <property type="entry name" value="FATTY ACID SYNTHASE"/>
    <property type="match status" value="1"/>
</dbReference>
<dbReference type="Pfam" id="PF00550">
    <property type="entry name" value="PP-binding"/>
    <property type="match status" value="1"/>
</dbReference>
<dbReference type="Pfam" id="PF13193">
    <property type="entry name" value="AMP-binding_C"/>
    <property type="match status" value="1"/>
</dbReference>
<dbReference type="SMART" id="SM00823">
    <property type="entry name" value="PKS_PP"/>
    <property type="match status" value="1"/>
</dbReference>
<dbReference type="InterPro" id="IPR020845">
    <property type="entry name" value="AMP-binding_CS"/>
</dbReference>
<dbReference type="InterPro" id="IPR009081">
    <property type="entry name" value="PP-bd_ACP"/>
</dbReference>
<comment type="similarity">
    <text evidence="1">Belongs to the ATP-dependent AMP-binding enzyme family.</text>
</comment>
<dbReference type="InterPro" id="IPR042099">
    <property type="entry name" value="ANL_N_sf"/>
</dbReference>
<gene>
    <name evidence="7" type="ORF">SAMN05421578_10824</name>
</gene>
<dbReference type="CDD" id="cd05930">
    <property type="entry name" value="A_NRPS"/>
    <property type="match status" value="1"/>
</dbReference>
<dbReference type="NCBIfam" id="TIGR01733">
    <property type="entry name" value="AA-adenyl-dom"/>
    <property type="match status" value="1"/>
</dbReference>
<dbReference type="PANTHER" id="PTHR45527">
    <property type="entry name" value="NONRIBOSOMAL PEPTIDE SYNTHETASE"/>
    <property type="match status" value="1"/>
</dbReference>
<dbReference type="PROSITE" id="PS50075">
    <property type="entry name" value="CARRIER"/>
    <property type="match status" value="1"/>
</dbReference>
<dbReference type="EMBL" id="FTNK01000008">
    <property type="protein sequence ID" value="SIR17255.1"/>
    <property type="molecule type" value="Genomic_DNA"/>
</dbReference>
<evidence type="ECO:0000313" key="7">
    <source>
        <dbReference type="EMBL" id="SIR17255.1"/>
    </source>
</evidence>